<sequence length="318" mass="34779">MVCGSMAAHAERTLKVSLQVSAKHPVGANVVYFKDQVEKISNGEIKVEIYDSAQLYKGSEVPQAVAAGAIDMGLVLIDEYAGTLPATGLFSVAFMFPNYDVLAKAAAPESPIRQEIDELIRSTGTRVVWWQDYGPVQLLSKGTPVITPDDMKGKKVRVLGKPSGDFINAAGGIPVKIGGAEQFIAYQRGTVDVGMTGTTAIQSRKLFEVMDSVTITNHAQTEFLIVMNDKLWDSMSEQEREWISTAAKSAEDVMRAETKTDNLESEEFIRSQTPMKVIHLSDEQVKAWQATAAPAVDEYIRSAGDVGKRLVDEVKKLY</sequence>
<reference evidence="2 3" key="1">
    <citation type="submission" date="2017-08" db="EMBL/GenBank/DDBJ databases">
        <authorList>
            <person name="Park S.-J."/>
            <person name="Kim H."/>
        </authorList>
    </citation>
    <scope>NUCLEOTIDE SEQUENCE [LARGE SCALE GENOMIC DNA]</scope>
    <source>
        <strain evidence="3">ye3</strain>
    </source>
</reference>
<organism evidence="2 3">
    <name type="scientific">Pollutimonas thiosulfatoxidans</name>
    <dbReference type="NCBI Taxonomy" id="2028345"/>
    <lineage>
        <taxon>Bacteria</taxon>
        <taxon>Pseudomonadati</taxon>
        <taxon>Pseudomonadota</taxon>
        <taxon>Betaproteobacteria</taxon>
        <taxon>Burkholderiales</taxon>
        <taxon>Alcaligenaceae</taxon>
        <taxon>Pollutimonas</taxon>
    </lineage>
</organism>
<evidence type="ECO:0000256" key="1">
    <source>
        <dbReference type="ARBA" id="ARBA00022729"/>
    </source>
</evidence>
<dbReference type="OrthoDB" id="8678862at2"/>
<dbReference type="Gene3D" id="3.40.190.170">
    <property type="entry name" value="Bacterial extracellular solute-binding protein, family 7"/>
    <property type="match status" value="1"/>
</dbReference>
<dbReference type="InterPro" id="IPR038404">
    <property type="entry name" value="TRAP_DctP_sf"/>
</dbReference>
<dbReference type="InterPro" id="IPR018389">
    <property type="entry name" value="DctP_fam"/>
</dbReference>
<dbReference type="EMBL" id="CP022987">
    <property type="protein sequence ID" value="QAA95529.1"/>
    <property type="molecule type" value="Genomic_DNA"/>
</dbReference>
<name>A0A451FSQ1_9BURK</name>
<accession>A0A451FSQ1</accession>
<gene>
    <name evidence="2" type="ORF">CKA81_07680</name>
</gene>
<evidence type="ECO:0000313" key="2">
    <source>
        <dbReference type="EMBL" id="QAA95529.1"/>
    </source>
</evidence>
<evidence type="ECO:0000313" key="3">
    <source>
        <dbReference type="Proteomes" id="UP000283474"/>
    </source>
</evidence>
<dbReference type="KEGG" id="pus:CKA81_07680"/>
<dbReference type="PANTHER" id="PTHR33376">
    <property type="match status" value="1"/>
</dbReference>
<dbReference type="Pfam" id="PF03480">
    <property type="entry name" value="DctP"/>
    <property type="match status" value="1"/>
</dbReference>
<dbReference type="NCBIfam" id="NF037995">
    <property type="entry name" value="TRAP_S1"/>
    <property type="match status" value="1"/>
</dbReference>
<proteinExistence type="predicted"/>
<dbReference type="Proteomes" id="UP000283474">
    <property type="component" value="Chromosome"/>
</dbReference>
<dbReference type="PANTHER" id="PTHR33376:SF15">
    <property type="entry name" value="BLL6794 PROTEIN"/>
    <property type="match status" value="1"/>
</dbReference>
<protein>
    <submittedName>
        <fullName evidence="2">C4-dicarboxylate ABC transporter substrate-binding protein</fullName>
    </submittedName>
</protein>
<keyword evidence="1" id="KW-0732">Signal</keyword>
<dbReference type="CDD" id="cd13680">
    <property type="entry name" value="PBP2_TRAP_SBP_like_4"/>
    <property type="match status" value="1"/>
</dbReference>
<dbReference type="GO" id="GO:0055085">
    <property type="term" value="P:transmembrane transport"/>
    <property type="evidence" value="ECO:0007669"/>
    <property type="project" value="InterPro"/>
</dbReference>
<dbReference type="AlphaFoldDB" id="A0A451FSQ1"/>
<keyword evidence="3" id="KW-1185">Reference proteome</keyword>